<protein>
    <recommendedName>
        <fullName evidence="4">Integral membrane protein</fullName>
    </recommendedName>
</protein>
<feature type="transmembrane region" description="Helical" evidence="1">
    <location>
        <begin position="37"/>
        <end position="55"/>
    </location>
</feature>
<keyword evidence="1" id="KW-0472">Membrane</keyword>
<dbReference type="RefSeq" id="WP_013102370.1">
    <property type="nucleotide sequence ID" value="NZ_CP037939.1"/>
</dbReference>
<accession>A0ABX5SLU1</accession>
<evidence type="ECO:0000313" key="3">
    <source>
        <dbReference type="Proteomes" id="UP000295756"/>
    </source>
</evidence>
<dbReference type="Proteomes" id="UP000295756">
    <property type="component" value="Chromosome"/>
</dbReference>
<keyword evidence="1" id="KW-1133">Transmembrane helix</keyword>
<feature type="transmembrane region" description="Helical" evidence="1">
    <location>
        <begin position="89"/>
        <end position="107"/>
    </location>
</feature>
<organism evidence="2 3">
    <name type="scientific">Leuconostoc kimchii</name>
    <dbReference type="NCBI Taxonomy" id="136609"/>
    <lineage>
        <taxon>Bacteria</taxon>
        <taxon>Bacillati</taxon>
        <taxon>Bacillota</taxon>
        <taxon>Bacilli</taxon>
        <taxon>Lactobacillales</taxon>
        <taxon>Lactobacillaceae</taxon>
        <taxon>Leuconostoc</taxon>
    </lineage>
</organism>
<name>A0ABX5SLU1_9LACO</name>
<sequence length="145" mass="16834">MKKAFKKYYGYQWLMALLLGLGLPFVGKQLGWREINQVIWLYLIINSLYTLYLGYEVRRRGYSPFILVLVPTIFSIVTTLWLNLVPIQYGIYFGLLYVVLSLFTFFGDTRDDPDENLIPVENGFHVVETSVDKEFPISVDGGFRS</sequence>
<proteinExistence type="predicted"/>
<reference evidence="2 3" key="1">
    <citation type="submission" date="2019-03" db="EMBL/GenBank/DDBJ databases">
        <title>Complete Genome Sequence of Leuconostoc kimchii strain NKJ218 Isolated from Homemade Kimchi.</title>
        <authorList>
            <person name="Jung J.Y."/>
            <person name="Jin H.M."/>
            <person name="Jung J.-W."/>
            <person name="Lee S.-Y."/>
            <person name="Ryu B.-G."/>
            <person name="Han S.-S."/>
            <person name="Kang H.K."/>
            <person name="Choi H.W."/>
            <person name="Chung E.J."/>
            <person name="Choi K.-M."/>
        </authorList>
    </citation>
    <scope>NUCLEOTIDE SEQUENCE [LARGE SCALE GENOMIC DNA]</scope>
    <source>
        <strain evidence="2 3">NKJ218</strain>
    </source>
</reference>
<evidence type="ECO:0000256" key="1">
    <source>
        <dbReference type="SAM" id="Phobius"/>
    </source>
</evidence>
<evidence type="ECO:0000313" key="2">
    <source>
        <dbReference type="EMBL" id="QBR47437.1"/>
    </source>
</evidence>
<keyword evidence="3" id="KW-1185">Reference proteome</keyword>
<gene>
    <name evidence="2" type="ORF">EW139_04620</name>
</gene>
<feature type="transmembrane region" description="Helical" evidence="1">
    <location>
        <begin position="62"/>
        <end position="83"/>
    </location>
</feature>
<evidence type="ECO:0008006" key="4">
    <source>
        <dbReference type="Google" id="ProtNLM"/>
    </source>
</evidence>
<keyword evidence="1" id="KW-0812">Transmembrane</keyword>
<dbReference type="EMBL" id="CP037939">
    <property type="protein sequence ID" value="QBR47437.1"/>
    <property type="molecule type" value="Genomic_DNA"/>
</dbReference>